<proteinExistence type="predicted"/>
<dbReference type="AlphaFoldDB" id="A0A380JY28"/>
<evidence type="ECO:0000313" key="1">
    <source>
        <dbReference type="EMBL" id="SUN51751.1"/>
    </source>
</evidence>
<dbReference type="RefSeq" id="WP_243081216.1">
    <property type="nucleotide sequence ID" value="NZ_UHFG01000004.1"/>
</dbReference>
<dbReference type="Proteomes" id="UP000254797">
    <property type="component" value="Unassembled WGS sequence"/>
</dbReference>
<accession>A0A380JY28</accession>
<evidence type="ECO:0000313" key="2">
    <source>
        <dbReference type="Proteomes" id="UP000254797"/>
    </source>
</evidence>
<protein>
    <submittedName>
        <fullName evidence="1">Uncharacterized protein</fullName>
    </submittedName>
</protein>
<name>A0A380JY28_STRDY</name>
<reference evidence="1 2" key="1">
    <citation type="submission" date="2018-06" db="EMBL/GenBank/DDBJ databases">
        <authorList>
            <consortium name="Pathogen Informatics"/>
            <person name="Doyle S."/>
        </authorList>
    </citation>
    <scope>NUCLEOTIDE SEQUENCE [LARGE SCALE GENOMIC DNA]</scope>
    <source>
        <strain evidence="1 2">NCTC4670</strain>
    </source>
</reference>
<gene>
    <name evidence="1" type="ORF">NCTC4670_02173</name>
</gene>
<sequence>MEKDGKQYRTLSASLPQQSGKIYFYCQVSEIGDKKGIKKLLAAGYQAGKNHVFDGQLQFYLPEENRIHFTVSGRVLSQTKIKKVTAQSKPTDEVGVYEIQVVAKNALIDFLLDHQDLVY</sequence>
<organism evidence="1 2">
    <name type="scientific">Streptococcus dysgalactiae subsp. dysgalactiae</name>
    <dbReference type="NCBI Taxonomy" id="99822"/>
    <lineage>
        <taxon>Bacteria</taxon>
        <taxon>Bacillati</taxon>
        <taxon>Bacillota</taxon>
        <taxon>Bacilli</taxon>
        <taxon>Lactobacillales</taxon>
        <taxon>Streptococcaceae</taxon>
        <taxon>Streptococcus</taxon>
    </lineage>
</organism>
<dbReference type="EMBL" id="UHFG01000004">
    <property type="protein sequence ID" value="SUN51751.1"/>
    <property type="molecule type" value="Genomic_DNA"/>
</dbReference>